<dbReference type="Proteomes" id="UP000054337">
    <property type="component" value="Unassembled WGS sequence"/>
</dbReference>
<keyword evidence="3" id="KW-1185">Reference proteome</keyword>
<organism evidence="2 3">
    <name type="scientific">Bipolaris victoriae (strain FI3)</name>
    <name type="common">Victoria blight of oats agent</name>
    <name type="synonym">Cochliobolus victoriae</name>
    <dbReference type="NCBI Taxonomy" id="930091"/>
    <lineage>
        <taxon>Eukaryota</taxon>
        <taxon>Fungi</taxon>
        <taxon>Dikarya</taxon>
        <taxon>Ascomycota</taxon>
        <taxon>Pezizomycotina</taxon>
        <taxon>Dothideomycetes</taxon>
        <taxon>Pleosporomycetidae</taxon>
        <taxon>Pleosporales</taxon>
        <taxon>Pleosporineae</taxon>
        <taxon>Pleosporaceae</taxon>
        <taxon>Bipolaris</taxon>
    </lineage>
</organism>
<proteinExistence type="predicted"/>
<dbReference type="AlphaFoldDB" id="W7ENJ3"/>
<sequence length="483" mass="52452">MPLGTALVCDERADDIVAAVGAACEGTISLIDDLHCLCSQTHRLPFSIRAGTSGRVWKGVGVGAEWVAVDHDELATGILRNAPRLRLARRRRRMTGVTGTATRRRRWWAVTGSGHRTGWRTVIGTKVRNDGGWDWLGVDTGWKILVDVAPRQEQERTVRLVIGTEGNMGRRPMATSHRGQALGWIGQRQAGPQGRRLFTLVATEPEGRSEPGHGQWARAASSEQRAAREGAWQIEGQTLLLLACGGRARGRKPATPPTRNRNARAGARLRLEAAVGLVAFEGLLVWHGMAWPQCRSVARSSFGRACIRHGRGASADYRTPAVHSHSRLLSTSSAWPGSGTWAPRAQTALEQKRTRANLSAFGCFGPGARRGRFRRASGPARGHGWAEAANQWQARAGRQVSSLRADEQRSASRRRPRQSAGGPLEAAALVASSPRWCLHRARLDWPQTAHALLLRPLGPPLPPARRPGCAALHHSTGASGSRR</sequence>
<protein>
    <submittedName>
        <fullName evidence="2">Uncharacterized protein</fullName>
    </submittedName>
</protein>
<dbReference type="OrthoDB" id="10427530at2759"/>
<evidence type="ECO:0000313" key="3">
    <source>
        <dbReference type="Proteomes" id="UP000054337"/>
    </source>
</evidence>
<feature type="region of interest" description="Disordered" evidence="1">
    <location>
        <begin position="464"/>
        <end position="483"/>
    </location>
</feature>
<name>W7ENJ3_BIPV3</name>
<reference evidence="2 3" key="1">
    <citation type="journal article" date="2013" name="PLoS Genet.">
        <title>Comparative genome structure, secondary metabolite, and effector coding capacity across Cochliobolus pathogens.</title>
        <authorList>
            <person name="Condon B.J."/>
            <person name="Leng Y."/>
            <person name="Wu D."/>
            <person name="Bushley K.E."/>
            <person name="Ohm R.A."/>
            <person name="Otillar R."/>
            <person name="Martin J."/>
            <person name="Schackwitz W."/>
            <person name="Grimwood J."/>
            <person name="MohdZainudin N."/>
            <person name="Xue C."/>
            <person name="Wang R."/>
            <person name="Manning V.A."/>
            <person name="Dhillon B."/>
            <person name="Tu Z.J."/>
            <person name="Steffenson B.J."/>
            <person name="Salamov A."/>
            <person name="Sun H."/>
            <person name="Lowry S."/>
            <person name="LaButti K."/>
            <person name="Han J."/>
            <person name="Copeland A."/>
            <person name="Lindquist E."/>
            <person name="Barry K."/>
            <person name="Schmutz J."/>
            <person name="Baker S.E."/>
            <person name="Ciuffetti L.M."/>
            <person name="Grigoriev I.V."/>
            <person name="Zhong S."/>
            <person name="Turgeon B.G."/>
        </authorList>
    </citation>
    <scope>NUCLEOTIDE SEQUENCE [LARGE SCALE GENOMIC DNA]</scope>
    <source>
        <strain evidence="2 3">FI3</strain>
    </source>
</reference>
<dbReference type="EMBL" id="KI968729">
    <property type="protein sequence ID" value="EUN27545.1"/>
    <property type="molecule type" value="Genomic_DNA"/>
</dbReference>
<dbReference type="HOGENOM" id="CLU_564971_0_0_1"/>
<gene>
    <name evidence="2" type="ORF">COCVIDRAFT_15676</name>
</gene>
<dbReference type="GeneID" id="26251708"/>
<evidence type="ECO:0000313" key="2">
    <source>
        <dbReference type="EMBL" id="EUN27545.1"/>
    </source>
</evidence>
<feature type="region of interest" description="Disordered" evidence="1">
    <location>
        <begin position="396"/>
        <end position="425"/>
    </location>
</feature>
<dbReference type="RefSeq" id="XP_014557037.1">
    <property type="nucleotide sequence ID" value="XM_014701551.1"/>
</dbReference>
<accession>W7ENJ3</accession>
<evidence type="ECO:0000256" key="1">
    <source>
        <dbReference type="SAM" id="MobiDB-lite"/>
    </source>
</evidence>